<protein>
    <submittedName>
        <fullName evidence="7">Formimidoylglutamate deiminase</fullName>
        <ecNumber evidence="7">3.5.3.13</ecNumber>
    </submittedName>
</protein>
<gene>
    <name evidence="7" type="ORF">G8E10_00645</name>
</gene>
<dbReference type="Gene3D" id="3.20.20.140">
    <property type="entry name" value="Metal-dependent hydrolases"/>
    <property type="match status" value="1"/>
</dbReference>
<dbReference type="Pfam" id="PF22429">
    <property type="entry name" value="HutF_N"/>
    <property type="match status" value="1"/>
</dbReference>
<dbReference type="SUPFAM" id="SSF51556">
    <property type="entry name" value="Metallo-dependent hydrolases"/>
    <property type="match status" value="1"/>
</dbReference>
<keyword evidence="4" id="KW-0862">Zinc</keyword>
<dbReference type="NCBIfam" id="NF006684">
    <property type="entry name" value="PRK09229.1-5"/>
    <property type="match status" value="1"/>
</dbReference>
<organism evidence="7 8">
    <name type="scientific">Ferranicluibacter rubi</name>
    <dbReference type="NCBI Taxonomy" id="2715133"/>
    <lineage>
        <taxon>Bacteria</taxon>
        <taxon>Pseudomonadati</taxon>
        <taxon>Pseudomonadota</taxon>
        <taxon>Alphaproteobacteria</taxon>
        <taxon>Hyphomicrobiales</taxon>
        <taxon>Rhizobiaceae</taxon>
        <taxon>Ferranicluibacter</taxon>
    </lineage>
</organism>
<keyword evidence="2" id="KW-0479">Metal-binding</keyword>
<dbReference type="AlphaFoldDB" id="A0AA43ZCA1"/>
<keyword evidence="3 7" id="KW-0378">Hydrolase</keyword>
<accession>A0AA43ZCA1</accession>
<dbReference type="InterPro" id="IPR006680">
    <property type="entry name" value="Amidohydro-rel"/>
</dbReference>
<dbReference type="GO" id="GO:0019239">
    <property type="term" value="F:deaminase activity"/>
    <property type="evidence" value="ECO:0007669"/>
    <property type="project" value="TreeGrafter"/>
</dbReference>
<dbReference type="NCBIfam" id="NF006683">
    <property type="entry name" value="PRK09229.1-4"/>
    <property type="match status" value="1"/>
</dbReference>
<dbReference type="Gene3D" id="2.30.40.10">
    <property type="entry name" value="Urease, subunit C, domain 1"/>
    <property type="match status" value="1"/>
</dbReference>
<dbReference type="InterPro" id="IPR011059">
    <property type="entry name" value="Metal-dep_hydrolase_composite"/>
</dbReference>
<feature type="domain" description="Amidohydrolase-related" evidence="5">
    <location>
        <begin position="59"/>
        <end position="434"/>
    </location>
</feature>
<dbReference type="Pfam" id="PF01979">
    <property type="entry name" value="Amidohydro_1"/>
    <property type="match status" value="1"/>
</dbReference>
<dbReference type="GO" id="GO:0046872">
    <property type="term" value="F:metal ion binding"/>
    <property type="evidence" value="ECO:0007669"/>
    <property type="project" value="UniProtKB-KW"/>
</dbReference>
<reference evidence="7" key="1">
    <citation type="submission" date="2020-03" db="EMBL/GenBank/DDBJ databases">
        <title>Ferranicluibacter endophyticum gen. nov., sp. nov., a new genus isolated from Rubus ulmifolius Schott. stem.</title>
        <authorList>
            <person name="Roca-Couso R."/>
            <person name="Flores-Felix J.D."/>
            <person name="Igual J.M."/>
            <person name="Rivas R."/>
        </authorList>
    </citation>
    <scope>NUCLEOTIDE SEQUENCE</scope>
    <source>
        <strain evidence="7">CRRU44</strain>
    </source>
</reference>
<evidence type="ECO:0000256" key="2">
    <source>
        <dbReference type="ARBA" id="ARBA00022723"/>
    </source>
</evidence>
<evidence type="ECO:0000313" key="8">
    <source>
        <dbReference type="Proteomes" id="UP001155840"/>
    </source>
</evidence>
<dbReference type="CDD" id="cd01313">
    <property type="entry name" value="Met_dep_hydrolase_E"/>
    <property type="match status" value="1"/>
</dbReference>
<dbReference type="InterPro" id="IPR010252">
    <property type="entry name" value="HutF"/>
</dbReference>
<dbReference type="Proteomes" id="UP001155840">
    <property type="component" value="Unassembled WGS sequence"/>
</dbReference>
<evidence type="ECO:0000259" key="5">
    <source>
        <dbReference type="Pfam" id="PF01979"/>
    </source>
</evidence>
<sequence length="461" mass="49108">MESQAVTGQVTGKTDTIFAASALLPDGWHDNIRISLADGRIVSVEADAKPVAGEERHAVLVPGMSNLHSHAFQRGMAGLAEVRGPGADSFWSWRTVMYRFALTMTPEQVEAVAAQLYMEMLEQGFSRVGEFHYLHHAIDGSPYADIAEMAVRITAAASETGIGLTLLPVFYAHSTFGGAAPSEGQRRFINTLDSFARLLEGCRAAVASLPASRVGVAPHSLRAATPQEIAAVVDMAGEGPIHIHVAEQVKEVEDCIAWSGARPVEWLLDHVGLDPRWCLIHATHMTDDETKRMAKSGAIAGLCPITEANLGDGTFNATVFGAAGGRFGIGSDSNVLIGLPDELRQLEYSQRLLHRSRNVMAAAGQSTGRALFDAAGAGGAIALSAASPFGLVAGAPADFVSLSMPDSGARHDAVLDAWLFANGTRPDSVWVAGKRQVTSGRHHARDRISDRFRRVMKELSA</sequence>
<evidence type="ECO:0000313" key="7">
    <source>
        <dbReference type="EMBL" id="NHT74257.1"/>
    </source>
</evidence>
<comment type="cofactor">
    <cofactor evidence="1">
        <name>Zn(2+)</name>
        <dbReference type="ChEBI" id="CHEBI:29105"/>
    </cofactor>
</comment>
<dbReference type="InterPro" id="IPR055156">
    <property type="entry name" value="HutF-like_N"/>
</dbReference>
<dbReference type="GO" id="GO:0050416">
    <property type="term" value="F:formimidoylglutamate deiminase activity"/>
    <property type="evidence" value="ECO:0007669"/>
    <property type="project" value="UniProtKB-EC"/>
</dbReference>
<dbReference type="PANTHER" id="PTHR11271:SF48">
    <property type="entry name" value="AMIDOHYDROLASE-RELATED DOMAIN-CONTAINING PROTEIN"/>
    <property type="match status" value="1"/>
</dbReference>
<dbReference type="InterPro" id="IPR051607">
    <property type="entry name" value="Metallo-dep_hydrolases"/>
</dbReference>
<dbReference type="EMBL" id="JAANCM010000001">
    <property type="protein sequence ID" value="NHT74257.1"/>
    <property type="molecule type" value="Genomic_DNA"/>
</dbReference>
<keyword evidence="8" id="KW-1185">Reference proteome</keyword>
<evidence type="ECO:0000259" key="6">
    <source>
        <dbReference type="Pfam" id="PF22429"/>
    </source>
</evidence>
<dbReference type="InterPro" id="IPR032466">
    <property type="entry name" value="Metal_Hydrolase"/>
</dbReference>
<dbReference type="GO" id="GO:0005829">
    <property type="term" value="C:cytosol"/>
    <property type="evidence" value="ECO:0007669"/>
    <property type="project" value="TreeGrafter"/>
</dbReference>
<comment type="caution">
    <text evidence="7">The sequence shown here is derived from an EMBL/GenBank/DDBJ whole genome shotgun (WGS) entry which is preliminary data.</text>
</comment>
<dbReference type="PANTHER" id="PTHR11271">
    <property type="entry name" value="GUANINE DEAMINASE"/>
    <property type="match status" value="1"/>
</dbReference>
<dbReference type="NCBIfam" id="NF006681">
    <property type="entry name" value="PRK09229.1-2"/>
    <property type="match status" value="1"/>
</dbReference>
<name>A0AA43ZCA1_9HYPH</name>
<dbReference type="RefSeq" id="WP_167125984.1">
    <property type="nucleotide sequence ID" value="NZ_JAANCM010000001.1"/>
</dbReference>
<dbReference type="EC" id="3.5.3.13" evidence="7"/>
<evidence type="ECO:0000256" key="4">
    <source>
        <dbReference type="ARBA" id="ARBA00022833"/>
    </source>
</evidence>
<dbReference type="NCBIfam" id="TIGR02022">
    <property type="entry name" value="hutF"/>
    <property type="match status" value="1"/>
</dbReference>
<evidence type="ECO:0000256" key="1">
    <source>
        <dbReference type="ARBA" id="ARBA00001947"/>
    </source>
</evidence>
<proteinExistence type="predicted"/>
<feature type="domain" description="Formimidoylglutamate deiminase N-terminal" evidence="6">
    <location>
        <begin position="16"/>
        <end position="58"/>
    </location>
</feature>
<evidence type="ECO:0000256" key="3">
    <source>
        <dbReference type="ARBA" id="ARBA00022801"/>
    </source>
</evidence>